<feature type="transmembrane region" description="Helical" evidence="1">
    <location>
        <begin position="188"/>
        <end position="212"/>
    </location>
</feature>
<dbReference type="EMBL" id="JAGZZN010000043">
    <property type="protein sequence ID" value="MBS6537201.1"/>
    <property type="molecule type" value="Genomic_DNA"/>
</dbReference>
<dbReference type="Pfam" id="PF04276">
    <property type="entry name" value="DUF443"/>
    <property type="match status" value="1"/>
</dbReference>
<comment type="caution">
    <text evidence="2">The sequence shown here is derived from an EMBL/GenBank/DDBJ whole genome shotgun (WGS) entry which is preliminary data.</text>
</comment>
<keyword evidence="1" id="KW-1133">Transmembrane helix</keyword>
<sequence>MFKPAKIDRLPKMNFRYRLLKVENEWYLMEADRPIIITYFLPWLVYFIPHKAYQLTEDEVESIAPKVLERDRNILSSQSKAGISALGAGSLAVLLGRAFPIEDYLYFSSHLLNLVLMVVVLCIAFGIRIWISIGKKETVRKPSKKANRIYCRPMKLRIVLKKLFLATFSLFLSSAMFYSVLSKSKPNLFVHIGLCVFSFFYLASGNVVLYASDDDYKVKIKKIKRAD</sequence>
<evidence type="ECO:0000256" key="1">
    <source>
        <dbReference type="SAM" id="Phobius"/>
    </source>
</evidence>
<accession>A0A943SU86</accession>
<feature type="transmembrane region" description="Helical" evidence="1">
    <location>
        <begin position="111"/>
        <end position="131"/>
    </location>
</feature>
<organism evidence="2 3">
    <name type="scientific">Streptococcus parasanguinis</name>
    <dbReference type="NCBI Taxonomy" id="1318"/>
    <lineage>
        <taxon>Bacteria</taxon>
        <taxon>Bacillati</taxon>
        <taxon>Bacillota</taxon>
        <taxon>Bacilli</taxon>
        <taxon>Lactobacillales</taxon>
        <taxon>Streptococcaceae</taxon>
        <taxon>Streptococcus</taxon>
    </lineage>
</organism>
<evidence type="ECO:0000313" key="3">
    <source>
        <dbReference type="Proteomes" id="UP000761167"/>
    </source>
</evidence>
<name>A0A943SU86_STRPA</name>
<dbReference type="InterPro" id="IPR005915">
    <property type="entry name" value="Tandem_5TM"/>
</dbReference>
<dbReference type="Proteomes" id="UP000761167">
    <property type="component" value="Unassembled WGS sequence"/>
</dbReference>
<evidence type="ECO:0000313" key="2">
    <source>
        <dbReference type="EMBL" id="MBS6537201.1"/>
    </source>
</evidence>
<feature type="transmembrane region" description="Helical" evidence="1">
    <location>
        <begin position="81"/>
        <end position="99"/>
    </location>
</feature>
<gene>
    <name evidence="2" type="ORF">KH363_06565</name>
</gene>
<keyword evidence="1" id="KW-0812">Transmembrane</keyword>
<proteinExistence type="predicted"/>
<dbReference type="AlphaFoldDB" id="A0A943SU86"/>
<protein>
    <submittedName>
        <fullName evidence="2">DUF443 family protein</fullName>
    </submittedName>
</protein>
<feature type="transmembrane region" description="Helical" evidence="1">
    <location>
        <begin position="163"/>
        <end position="182"/>
    </location>
</feature>
<reference evidence="2" key="1">
    <citation type="submission" date="2021-02" db="EMBL/GenBank/DDBJ databases">
        <title>Infant gut strain persistence is associated with maternal origin, phylogeny, and functional potential including surface adhesion and iron acquisition.</title>
        <authorList>
            <person name="Lou Y.C."/>
        </authorList>
    </citation>
    <scope>NUCLEOTIDE SEQUENCE</scope>
    <source>
        <strain evidence="2">L3_060_000G1_dasL3_060_000G1_metabat.metabat.86_ sub</strain>
    </source>
</reference>
<keyword evidence="1" id="KW-0472">Membrane</keyword>
<dbReference type="NCBIfam" id="TIGR01218">
    <property type="entry name" value="Gpos_tandem_5TM"/>
    <property type="match status" value="1"/>
</dbReference>